<name>A0AAD8J0D1_9APIA</name>
<dbReference type="InterPro" id="IPR032675">
    <property type="entry name" value="LRR_dom_sf"/>
</dbReference>
<evidence type="ECO:0000256" key="1">
    <source>
        <dbReference type="ARBA" id="ARBA00022468"/>
    </source>
</evidence>
<keyword evidence="5" id="KW-1185">Reference proteome</keyword>
<dbReference type="PANTHER" id="PTHR24113:SF12">
    <property type="entry name" value="RAN GTPASE-ACTIVATING PROTEIN 1"/>
    <property type="match status" value="1"/>
</dbReference>
<dbReference type="GO" id="GO:0006913">
    <property type="term" value="P:nucleocytoplasmic transport"/>
    <property type="evidence" value="ECO:0007669"/>
    <property type="project" value="TreeGrafter"/>
</dbReference>
<organism evidence="4 5">
    <name type="scientific">Heracleum sosnowskyi</name>
    <dbReference type="NCBI Taxonomy" id="360622"/>
    <lineage>
        <taxon>Eukaryota</taxon>
        <taxon>Viridiplantae</taxon>
        <taxon>Streptophyta</taxon>
        <taxon>Embryophyta</taxon>
        <taxon>Tracheophyta</taxon>
        <taxon>Spermatophyta</taxon>
        <taxon>Magnoliopsida</taxon>
        <taxon>eudicotyledons</taxon>
        <taxon>Gunneridae</taxon>
        <taxon>Pentapetalae</taxon>
        <taxon>asterids</taxon>
        <taxon>campanulids</taxon>
        <taxon>Apiales</taxon>
        <taxon>Apiaceae</taxon>
        <taxon>Apioideae</taxon>
        <taxon>apioid superclade</taxon>
        <taxon>Tordylieae</taxon>
        <taxon>Tordyliinae</taxon>
        <taxon>Heracleum</taxon>
    </lineage>
</organism>
<reference evidence="4" key="1">
    <citation type="submission" date="2023-02" db="EMBL/GenBank/DDBJ databases">
        <title>Genome of toxic invasive species Heracleum sosnowskyi carries increased number of genes despite the absence of recent whole-genome duplications.</title>
        <authorList>
            <person name="Schelkunov M."/>
            <person name="Shtratnikova V."/>
            <person name="Makarenko M."/>
            <person name="Klepikova A."/>
            <person name="Omelchenko D."/>
            <person name="Novikova G."/>
            <person name="Obukhova E."/>
            <person name="Bogdanov V."/>
            <person name="Penin A."/>
            <person name="Logacheva M."/>
        </authorList>
    </citation>
    <scope>NUCLEOTIDE SEQUENCE</scope>
    <source>
        <strain evidence="4">Hsosn_3</strain>
        <tissue evidence="4">Leaf</tissue>
    </source>
</reference>
<keyword evidence="1" id="KW-0343">GTPase activation</keyword>
<evidence type="ECO:0000256" key="3">
    <source>
        <dbReference type="ARBA" id="ARBA00022737"/>
    </source>
</evidence>
<protein>
    <submittedName>
        <fullName evidence="4">Uncharacterized protein</fullName>
    </submittedName>
</protein>
<evidence type="ECO:0000256" key="2">
    <source>
        <dbReference type="ARBA" id="ARBA00022614"/>
    </source>
</evidence>
<dbReference type="PANTHER" id="PTHR24113">
    <property type="entry name" value="RAN GTPASE-ACTIVATING PROTEIN 1"/>
    <property type="match status" value="1"/>
</dbReference>
<dbReference type="AlphaFoldDB" id="A0AAD8J0D1"/>
<dbReference type="InterPro" id="IPR027038">
    <property type="entry name" value="RanGap"/>
</dbReference>
<sequence>MKLGLSSSVIKFLMADGLFVPIFSMSKTLNTGSLFYATLNAIAYFYMTCKDTLESLLLKKVRFLAVQNVRHQVERSQFWRRRFIFSSWKFSLQLDFRRTFDGVLQSNFALKTLDLFGNPIGDEGAKGFSGLANALLESKTINAMYLNGNYGGALGAAALAKGLEGNKSLKELYVNGNSVGDEGVRALVSGLVLHKGKLTILDIGNNAISSKGAHHVAEFIKGSKTLTWISIYMNDIGDEILDKEAVEEVRAQREIPDIKPGYII</sequence>
<dbReference type="GO" id="GO:0048471">
    <property type="term" value="C:perinuclear region of cytoplasm"/>
    <property type="evidence" value="ECO:0007669"/>
    <property type="project" value="TreeGrafter"/>
</dbReference>
<dbReference type="EMBL" id="JAUIZM010000003">
    <property type="protein sequence ID" value="KAK1393627.1"/>
    <property type="molecule type" value="Genomic_DNA"/>
</dbReference>
<dbReference type="GO" id="GO:0031267">
    <property type="term" value="F:small GTPase binding"/>
    <property type="evidence" value="ECO:0007669"/>
    <property type="project" value="TreeGrafter"/>
</dbReference>
<dbReference type="GO" id="GO:0005634">
    <property type="term" value="C:nucleus"/>
    <property type="evidence" value="ECO:0007669"/>
    <property type="project" value="TreeGrafter"/>
</dbReference>
<gene>
    <name evidence="4" type="ORF">POM88_012683</name>
</gene>
<comment type="caution">
    <text evidence="4">The sequence shown here is derived from an EMBL/GenBank/DDBJ whole genome shotgun (WGS) entry which is preliminary data.</text>
</comment>
<reference evidence="4" key="2">
    <citation type="submission" date="2023-05" db="EMBL/GenBank/DDBJ databases">
        <authorList>
            <person name="Schelkunov M.I."/>
        </authorList>
    </citation>
    <scope>NUCLEOTIDE SEQUENCE</scope>
    <source>
        <strain evidence="4">Hsosn_3</strain>
        <tissue evidence="4">Leaf</tissue>
    </source>
</reference>
<dbReference type="InterPro" id="IPR001611">
    <property type="entry name" value="Leu-rich_rpt"/>
</dbReference>
<evidence type="ECO:0000313" key="5">
    <source>
        <dbReference type="Proteomes" id="UP001237642"/>
    </source>
</evidence>
<dbReference type="Gene3D" id="3.80.10.10">
    <property type="entry name" value="Ribonuclease Inhibitor"/>
    <property type="match status" value="1"/>
</dbReference>
<dbReference type="SUPFAM" id="SSF52047">
    <property type="entry name" value="RNI-like"/>
    <property type="match status" value="1"/>
</dbReference>
<accession>A0AAD8J0D1</accession>
<evidence type="ECO:0000313" key="4">
    <source>
        <dbReference type="EMBL" id="KAK1393627.1"/>
    </source>
</evidence>
<dbReference type="Proteomes" id="UP001237642">
    <property type="component" value="Unassembled WGS sequence"/>
</dbReference>
<dbReference type="GO" id="GO:0005096">
    <property type="term" value="F:GTPase activator activity"/>
    <property type="evidence" value="ECO:0007669"/>
    <property type="project" value="UniProtKB-KW"/>
</dbReference>
<dbReference type="Pfam" id="PF13516">
    <property type="entry name" value="LRR_6"/>
    <property type="match status" value="3"/>
</dbReference>
<dbReference type="GO" id="GO:0005829">
    <property type="term" value="C:cytosol"/>
    <property type="evidence" value="ECO:0007669"/>
    <property type="project" value="TreeGrafter"/>
</dbReference>
<proteinExistence type="predicted"/>
<dbReference type="SMART" id="SM00368">
    <property type="entry name" value="LRR_RI"/>
    <property type="match status" value="4"/>
</dbReference>
<keyword evidence="2" id="KW-0433">Leucine-rich repeat</keyword>
<keyword evidence="3" id="KW-0677">Repeat</keyword>